<dbReference type="Pfam" id="PF00294">
    <property type="entry name" value="PfkB"/>
    <property type="match status" value="1"/>
</dbReference>
<organism evidence="4 5">
    <name type="scientific">Cercophora scortea</name>
    <dbReference type="NCBI Taxonomy" id="314031"/>
    <lineage>
        <taxon>Eukaryota</taxon>
        <taxon>Fungi</taxon>
        <taxon>Dikarya</taxon>
        <taxon>Ascomycota</taxon>
        <taxon>Pezizomycotina</taxon>
        <taxon>Sordariomycetes</taxon>
        <taxon>Sordariomycetidae</taxon>
        <taxon>Sordariales</taxon>
        <taxon>Lasiosphaeriaceae</taxon>
        <taxon>Cercophora</taxon>
    </lineage>
</organism>
<comment type="caution">
    <text evidence="4">The sequence shown here is derived from an EMBL/GenBank/DDBJ whole genome shotgun (WGS) entry which is preliminary data.</text>
</comment>
<evidence type="ECO:0000313" key="4">
    <source>
        <dbReference type="EMBL" id="KAK3328478.1"/>
    </source>
</evidence>
<keyword evidence="1" id="KW-0808">Transferase</keyword>
<evidence type="ECO:0000313" key="5">
    <source>
        <dbReference type="Proteomes" id="UP001286456"/>
    </source>
</evidence>
<gene>
    <name evidence="4" type="ORF">B0T19DRAFT_401236</name>
</gene>
<dbReference type="Proteomes" id="UP001286456">
    <property type="component" value="Unassembled WGS sequence"/>
</dbReference>
<dbReference type="PROSITE" id="PS00584">
    <property type="entry name" value="PFKB_KINASES_2"/>
    <property type="match status" value="1"/>
</dbReference>
<evidence type="ECO:0000259" key="3">
    <source>
        <dbReference type="Pfam" id="PF00294"/>
    </source>
</evidence>
<dbReference type="InterPro" id="IPR029056">
    <property type="entry name" value="Ribokinase-like"/>
</dbReference>
<proteinExistence type="predicted"/>
<dbReference type="EMBL" id="JAUEPO010000003">
    <property type="protein sequence ID" value="KAK3328478.1"/>
    <property type="molecule type" value="Genomic_DNA"/>
</dbReference>
<name>A0AAE0INY5_9PEZI</name>
<sequence length="358" mass="39759">MEPGNKNKKTVHLVMVGACYLDTILTVPHFPDEDAKLRATALQVRRGGNCPNTLEVLQQLLSATTPNNQQQQEHQPIIKPHLVTCLPHRQASATHKILESFGAATVVDFGHCLFRDGCDEAASSYILRSKATGSRTIVNYNELPEMTADEFDETASRLIAEHGGDDSEFWWHFEGRIPKTTLHCIRYVRRLFLPGTTVSVEVEKPDREGLDDLAAESDVVFYSRSWAEYCVRFRRRQSAVKRLSLIQLPPLAESGIYRARDLSKDRVGFIKSFTHCPANPSGGDISVVDTIGAGDTFIAGMLYGLICHTHDWSLEAKLAFAVSLSTAKVQREGFAGLAAAVLETEQEEQQQQPPSPPR</sequence>
<dbReference type="InterPro" id="IPR052562">
    <property type="entry name" value="Ketohexokinase-related"/>
</dbReference>
<dbReference type="Gene3D" id="3.40.1190.20">
    <property type="match status" value="1"/>
</dbReference>
<feature type="domain" description="Carbohydrate kinase PfkB" evidence="3">
    <location>
        <begin position="286"/>
        <end position="333"/>
    </location>
</feature>
<dbReference type="InterPro" id="IPR011611">
    <property type="entry name" value="PfkB_dom"/>
</dbReference>
<keyword evidence="2" id="KW-0418">Kinase</keyword>
<dbReference type="GO" id="GO:0016301">
    <property type="term" value="F:kinase activity"/>
    <property type="evidence" value="ECO:0007669"/>
    <property type="project" value="UniProtKB-KW"/>
</dbReference>
<dbReference type="SUPFAM" id="SSF53613">
    <property type="entry name" value="Ribokinase-like"/>
    <property type="match status" value="1"/>
</dbReference>
<reference evidence="4" key="1">
    <citation type="journal article" date="2023" name="Mol. Phylogenet. Evol.">
        <title>Genome-scale phylogeny and comparative genomics of the fungal order Sordariales.</title>
        <authorList>
            <person name="Hensen N."/>
            <person name="Bonometti L."/>
            <person name="Westerberg I."/>
            <person name="Brannstrom I.O."/>
            <person name="Guillou S."/>
            <person name="Cros-Aarteil S."/>
            <person name="Calhoun S."/>
            <person name="Haridas S."/>
            <person name="Kuo A."/>
            <person name="Mondo S."/>
            <person name="Pangilinan J."/>
            <person name="Riley R."/>
            <person name="LaButti K."/>
            <person name="Andreopoulos B."/>
            <person name="Lipzen A."/>
            <person name="Chen C."/>
            <person name="Yan M."/>
            <person name="Daum C."/>
            <person name="Ng V."/>
            <person name="Clum A."/>
            <person name="Steindorff A."/>
            <person name="Ohm R.A."/>
            <person name="Martin F."/>
            <person name="Silar P."/>
            <person name="Natvig D.O."/>
            <person name="Lalanne C."/>
            <person name="Gautier V."/>
            <person name="Ament-Velasquez S.L."/>
            <person name="Kruys A."/>
            <person name="Hutchinson M.I."/>
            <person name="Powell A.J."/>
            <person name="Barry K."/>
            <person name="Miller A.N."/>
            <person name="Grigoriev I.V."/>
            <person name="Debuchy R."/>
            <person name="Gladieux P."/>
            <person name="Hiltunen Thoren M."/>
            <person name="Johannesson H."/>
        </authorList>
    </citation>
    <scope>NUCLEOTIDE SEQUENCE</scope>
    <source>
        <strain evidence="4">SMH4131-1</strain>
    </source>
</reference>
<evidence type="ECO:0000256" key="2">
    <source>
        <dbReference type="ARBA" id="ARBA00022777"/>
    </source>
</evidence>
<protein>
    <submittedName>
        <fullName evidence="4">Ribokinase-like protein</fullName>
    </submittedName>
</protein>
<dbReference type="PANTHER" id="PTHR42774:SF3">
    <property type="entry name" value="KETOHEXOKINASE"/>
    <property type="match status" value="1"/>
</dbReference>
<dbReference type="InterPro" id="IPR002173">
    <property type="entry name" value="Carboh/pur_kinase_PfkB_CS"/>
</dbReference>
<accession>A0AAE0INY5</accession>
<dbReference type="PANTHER" id="PTHR42774">
    <property type="entry name" value="PHOSPHOTRANSFERASE SYSTEM TRANSPORT PROTEIN"/>
    <property type="match status" value="1"/>
</dbReference>
<reference evidence="4" key="2">
    <citation type="submission" date="2023-06" db="EMBL/GenBank/DDBJ databases">
        <authorList>
            <consortium name="Lawrence Berkeley National Laboratory"/>
            <person name="Haridas S."/>
            <person name="Hensen N."/>
            <person name="Bonometti L."/>
            <person name="Westerberg I."/>
            <person name="Brannstrom I.O."/>
            <person name="Guillou S."/>
            <person name="Cros-Aarteil S."/>
            <person name="Calhoun S."/>
            <person name="Kuo A."/>
            <person name="Mondo S."/>
            <person name="Pangilinan J."/>
            <person name="Riley R."/>
            <person name="Labutti K."/>
            <person name="Andreopoulos B."/>
            <person name="Lipzen A."/>
            <person name="Chen C."/>
            <person name="Yanf M."/>
            <person name="Daum C."/>
            <person name="Ng V."/>
            <person name="Clum A."/>
            <person name="Steindorff A."/>
            <person name="Ohm R."/>
            <person name="Martin F."/>
            <person name="Silar P."/>
            <person name="Natvig D."/>
            <person name="Lalanne C."/>
            <person name="Gautier V."/>
            <person name="Ament-Velasquez S.L."/>
            <person name="Kruys A."/>
            <person name="Hutchinson M.I."/>
            <person name="Powell A.J."/>
            <person name="Barry K."/>
            <person name="Miller A.N."/>
            <person name="Grigoriev I.V."/>
            <person name="Debuchy R."/>
            <person name="Gladieux P."/>
            <person name="Thoren M.H."/>
            <person name="Johannesson H."/>
        </authorList>
    </citation>
    <scope>NUCLEOTIDE SEQUENCE</scope>
    <source>
        <strain evidence="4">SMH4131-1</strain>
    </source>
</reference>
<evidence type="ECO:0000256" key="1">
    <source>
        <dbReference type="ARBA" id="ARBA00022679"/>
    </source>
</evidence>
<keyword evidence="5" id="KW-1185">Reference proteome</keyword>
<dbReference type="AlphaFoldDB" id="A0AAE0INY5"/>